<name>A0A382X215_9ZZZZ</name>
<evidence type="ECO:0000259" key="1">
    <source>
        <dbReference type="PROSITE" id="PS50075"/>
    </source>
</evidence>
<reference evidence="2" key="1">
    <citation type="submission" date="2018-05" db="EMBL/GenBank/DDBJ databases">
        <authorList>
            <person name="Lanie J.A."/>
            <person name="Ng W.-L."/>
            <person name="Kazmierczak K.M."/>
            <person name="Andrzejewski T.M."/>
            <person name="Davidsen T.M."/>
            <person name="Wayne K.J."/>
            <person name="Tettelin H."/>
            <person name="Glass J.I."/>
            <person name="Rusch D."/>
            <person name="Podicherti R."/>
            <person name="Tsui H.-C.T."/>
            <person name="Winkler M.E."/>
        </authorList>
    </citation>
    <scope>NUCLEOTIDE SEQUENCE</scope>
</reference>
<protein>
    <recommendedName>
        <fullName evidence="1">Carrier domain-containing protein</fullName>
    </recommendedName>
</protein>
<dbReference type="Pfam" id="PF00550">
    <property type="entry name" value="PP-binding"/>
    <property type="match status" value="1"/>
</dbReference>
<dbReference type="Gene3D" id="1.10.1200.10">
    <property type="entry name" value="ACP-like"/>
    <property type="match status" value="1"/>
</dbReference>
<accession>A0A382X215</accession>
<organism evidence="2">
    <name type="scientific">marine metagenome</name>
    <dbReference type="NCBI Taxonomy" id="408172"/>
    <lineage>
        <taxon>unclassified sequences</taxon>
        <taxon>metagenomes</taxon>
        <taxon>ecological metagenomes</taxon>
    </lineage>
</organism>
<dbReference type="AlphaFoldDB" id="A0A382X215"/>
<dbReference type="PROSITE" id="PS50075">
    <property type="entry name" value="CARRIER"/>
    <property type="match status" value="1"/>
</dbReference>
<dbReference type="InterPro" id="IPR009081">
    <property type="entry name" value="PP-bd_ACP"/>
</dbReference>
<sequence length="83" mass="9445">MNATTIEQELRQALTEACQKELGSIGLETDLVHELELDSMASLRLLAVVEKRFDIRFPDHLLGEYRTLQRLINFIATAQEEAS</sequence>
<evidence type="ECO:0000313" key="2">
    <source>
        <dbReference type="EMBL" id="SVD65013.1"/>
    </source>
</evidence>
<gene>
    <name evidence="2" type="ORF">METZ01_LOCUS417867</name>
</gene>
<dbReference type="SUPFAM" id="SSF47336">
    <property type="entry name" value="ACP-like"/>
    <property type="match status" value="1"/>
</dbReference>
<dbReference type="EMBL" id="UINC01164258">
    <property type="protein sequence ID" value="SVD65013.1"/>
    <property type="molecule type" value="Genomic_DNA"/>
</dbReference>
<feature type="domain" description="Carrier" evidence="1">
    <location>
        <begin position="4"/>
        <end position="79"/>
    </location>
</feature>
<dbReference type="InterPro" id="IPR036736">
    <property type="entry name" value="ACP-like_sf"/>
</dbReference>
<proteinExistence type="predicted"/>